<comment type="caution">
    <text evidence="1">The sequence shown here is derived from an EMBL/GenBank/DDBJ whole genome shotgun (WGS) entry which is preliminary data.</text>
</comment>
<gene>
    <name evidence="1" type="ORF">J2Z76_000266</name>
</gene>
<dbReference type="EMBL" id="JAGGKS010000001">
    <property type="protein sequence ID" value="MBP1924413.1"/>
    <property type="molecule type" value="Genomic_DNA"/>
</dbReference>
<evidence type="ECO:0000313" key="2">
    <source>
        <dbReference type="Proteomes" id="UP001519342"/>
    </source>
</evidence>
<dbReference type="Proteomes" id="UP001519342">
    <property type="component" value="Unassembled WGS sequence"/>
</dbReference>
<protein>
    <submittedName>
        <fullName evidence="1">Uncharacterized protein</fullName>
    </submittedName>
</protein>
<organism evidence="1 2">
    <name type="scientific">Sedimentibacter acidaminivorans</name>
    <dbReference type="NCBI Taxonomy" id="913099"/>
    <lineage>
        <taxon>Bacteria</taxon>
        <taxon>Bacillati</taxon>
        <taxon>Bacillota</taxon>
        <taxon>Tissierellia</taxon>
        <taxon>Sedimentibacter</taxon>
    </lineage>
</organism>
<sequence length="281" mass="31973">MKIINKQILCEAGDFANEDVAGINEYGAWLLDGATGLSGAKLTGEKSDARWYTKWWDLYLSNNLKNDIPLCEIITNGILQVKIDFHKAVNGKPCSKLDYPSSSIAVLKWHDNGIEYFSLGDSPILIQKKDSMEEITDKKVSVLDQKVYDAINQTILEHNISAWEAKSFVLPMIRNHRMLLNTEKGYWILGFDIRAVNKASQGILEISEPMKILMASDGFSALVDKYHVIEKENFILQVEEKGIPLLYENLRNIENLDKEGIKYPRFKKSDDASAVYFEIEM</sequence>
<dbReference type="SUPFAM" id="SSF81606">
    <property type="entry name" value="PP2C-like"/>
    <property type="match status" value="1"/>
</dbReference>
<dbReference type="InterPro" id="IPR036457">
    <property type="entry name" value="PPM-type-like_dom_sf"/>
</dbReference>
<reference evidence="1 2" key="1">
    <citation type="submission" date="2021-03" db="EMBL/GenBank/DDBJ databases">
        <title>Genomic Encyclopedia of Type Strains, Phase IV (KMG-IV): sequencing the most valuable type-strain genomes for metagenomic binning, comparative biology and taxonomic classification.</title>
        <authorList>
            <person name="Goeker M."/>
        </authorList>
    </citation>
    <scope>NUCLEOTIDE SEQUENCE [LARGE SCALE GENOMIC DNA]</scope>
    <source>
        <strain evidence="1 2">DSM 24004</strain>
    </source>
</reference>
<evidence type="ECO:0000313" key="1">
    <source>
        <dbReference type="EMBL" id="MBP1924413.1"/>
    </source>
</evidence>
<proteinExistence type="predicted"/>
<name>A0ABS4G9P3_9FIRM</name>
<dbReference type="RefSeq" id="WP_209510177.1">
    <property type="nucleotide sequence ID" value="NZ_JAGGKS010000001.1"/>
</dbReference>
<accession>A0ABS4G9P3</accession>
<keyword evidence="2" id="KW-1185">Reference proteome</keyword>